<dbReference type="GO" id="GO:0005524">
    <property type="term" value="F:ATP binding"/>
    <property type="evidence" value="ECO:0007669"/>
    <property type="project" value="UniProtKB-UniRule"/>
</dbReference>
<comment type="caution">
    <text evidence="8">Lacks conserved residue(s) required for the propagation of feature annotation.</text>
</comment>
<dbReference type="CDD" id="cd02020">
    <property type="entry name" value="CMPK"/>
    <property type="match status" value="1"/>
</dbReference>
<evidence type="ECO:0000313" key="10">
    <source>
        <dbReference type="EMBL" id="VFP82287.1"/>
    </source>
</evidence>
<dbReference type="Proteomes" id="UP000294441">
    <property type="component" value="Chromosome 1"/>
</dbReference>
<dbReference type="HAMAP" id="MF_00238">
    <property type="entry name" value="Cytidyl_kinase_type1"/>
    <property type="match status" value="1"/>
</dbReference>
<dbReference type="PANTHER" id="PTHR21299:SF2">
    <property type="entry name" value="CYTIDYLATE KINASE"/>
    <property type="match status" value="1"/>
</dbReference>
<keyword evidence="3 8" id="KW-0547">Nucleotide-binding</keyword>
<comment type="catalytic activity">
    <reaction evidence="6 8">
        <text>dCMP + ATP = dCDP + ADP</text>
        <dbReference type="Rhea" id="RHEA:25094"/>
        <dbReference type="ChEBI" id="CHEBI:30616"/>
        <dbReference type="ChEBI" id="CHEBI:57566"/>
        <dbReference type="ChEBI" id="CHEBI:58593"/>
        <dbReference type="ChEBI" id="CHEBI:456216"/>
        <dbReference type="EC" id="2.7.4.25"/>
    </reaction>
</comment>
<keyword evidence="5 8" id="KW-0067">ATP-binding</keyword>
<evidence type="ECO:0000256" key="8">
    <source>
        <dbReference type="HAMAP-Rule" id="MF_00238"/>
    </source>
</evidence>
<dbReference type="PANTHER" id="PTHR21299">
    <property type="entry name" value="CYTIDYLATE KINASE/PANTOATE-BETA-ALANINE LIGASE"/>
    <property type="match status" value="1"/>
</dbReference>
<dbReference type="GO" id="GO:0005829">
    <property type="term" value="C:cytosol"/>
    <property type="evidence" value="ECO:0007669"/>
    <property type="project" value="TreeGrafter"/>
</dbReference>
<organism evidence="10 11">
    <name type="scientific">Candidatus Erwinia haradaeae</name>
    <dbReference type="NCBI Taxonomy" id="1922217"/>
    <lineage>
        <taxon>Bacteria</taxon>
        <taxon>Pseudomonadati</taxon>
        <taxon>Pseudomonadota</taxon>
        <taxon>Gammaproteobacteria</taxon>
        <taxon>Enterobacterales</taxon>
        <taxon>Erwiniaceae</taxon>
        <taxon>Erwinia</taxon>
    </lineage>
</organism>
<evidence type="ECO:0000256" key="1">
    <source>
        <dbReference type="ARBA" id="ARBA00009427"/>
    </source>
</evidence>
<evidence type="ECO:0000256" key="5">
    <source>
        <dbReference type="ARBA" id="ARBA00022840"/>
    </source>
</evidence>
<sequence>MIKMIPVITIDGPSGVGKGKLCQEIINVLRWNFLDSGAIYRALALLALENKINTNSEEDLCIIAMNLKISFYSEHGKVQVILENKDISEKIRSQTISNIASKIAILPRLREVLLSFQRKFRVLPGLVTDGRDMGSIVFPDALVKIFLDASLSERANRRKLQLQKNGFSVNFNNLVNQIQERDARDCSRSSSPLVLAPDALKIDSTNIPMKQVLQIALSYVYEKLTLL</sequence>
<gene>
    <name evidence="8 10" type="primary">cmk</name>
    <name evidence="10" type="ORF">ERCICURV3402_658</name>
</gene>
<dbReference type="GO" id="GO:0015949">
    <property type="term" value="P:nucleobase-containing small molecule interconversion"/>
    <property type="evidence" value="ECO:0007669"/>
    <property type="project" value="TreeGrafter"/>
</dbReference>
<dbReference type="Pfam" id="PF02224">
    <property type="entry name" value="Cytidylate_kin"/>
    <property type="match status" value="1"/>
</dbReference>
<comment type="catalytic activity">
    <reaction evidence="7 8">
        <text>CMP + ATP = CDP + ADP</text>
        <dbReference type="Rhea" id="RHEA:11600"/>
        <dbReference type="ChEBI" id="CHEBI:30616"/>
        <dbReference type="ChEBI" id="CHEBI:58069"/>
        <dbReference type="ChEBI" id="CHEBI:60377"/>
        <dbReference type="ChEBI" id="CHEBI:456216"/>
        <dbReference type="EC" id="2.7.4.25"/>
    </reaction>
</comment>
<comment type="subcellular location">
    <subcellularLocation>
        <location evidence="8">Cytoplasm</location>
    </subcellularLocation>
</comment>
<dbReference type="RefSeq" id="WP_157992868.1">
    <property type="nucleotide sequence ID" value="NZ_LR217713.1"/>
</dbReference>
<evidence type="ECO:0000256" key="2">
    <source>
        <dbReference type="ARBA" id="ARBA00022679"/>
    </source>
</evidence>
<evidence type="ECO:0000256" key="6">
    <source>
        <dbReference type="ARBA" id="ARBA00047615"/>
    </source>
</evidence>
<dbReference type="AlphaFoldDB" id="A0A451D8Y7"/>
<dbReference type="OrthoDB" id="9807434at2"/>
<dbReference type="EC" id="2.7.4.25" evidence="8"/>
<name>A0A451D8Y7_9GAMM</name>
<keyword evidence="4 8" id="KW-0418">Kinase</keyword>
<dbReference type="InterPro" id="IPR027417">
    <property type="entry name" value="P-loop_NTPase"/>
</dbReference>
<comment type="similarity">
    <text evidence="1 8">Belongs to the cytidylate kinase family. Type 1 subfamily.</text>
</comment>
<dbReference type="SUPFAM" id="SSF52540">
    <property type="entry name" value="P-loop containing nucleoside triphosphate hydrolases"/>
    <property type="match status" value="1"/>
</dbReference>
<dbReference type="InterPro" id="IPR003136">
    <property type="entry name" value="Cytidylate_kin"/>
</dbReference>
<evidence type="ECO:0000256" key="3">
    <source>
        <dbReference type="ARBA" id="ARBA00022741"/>
    </source>
</evidence>
<proteinExistence type="inferred from homology"/>
<reference evidence="10 11" key="1">
    <citation type="submission" date="2019-02" db="EMBL/GenBank/DDBJ databases">
        <authorList>
            <person name="Manzano-Marin A."/>
            <person name="Manzano-Marin A."/>
        </authorList>
    </citation>
    <scope>NUCLEOTIDE SEQUENCE [LARGE SCALE GENOMIC DNA]</scope>
    <source>
        <strain evidence="10 11">ErCicurvipes</strain>
    </source>
</reference>
<dbReference type="InterPro" id="IPR011994">
    <property type="entry name" value="Cytidylate_kinase_dom"/>
</dbReference>
<dbReference type="EMBL" id="LR217713">
    <property type="protein sequence ID" value="VFP82287.1"/>
    <property type="molecule type" value="Genomic_DNA"/>
</dbReference>
<dbReference type="GO" id="GO:0036430">
    <property type="term" value="F:CMP kinase activity"/>
    <property type="evidence" value="ECO:0007669"/>
    <property type="project" value="RHEA"/>
</dbReference>
<keyword evidence="8" id="KW-0963">Cytoplasm</keyword>
<evidence type="ECO:0000313" key="11">
    <source>
        <dbReference type="Proteomes" id="UP000294441"/>
    </source>
</evidence>
<dbReference type="GO" id="GO:0006220">
    <property type="term" value="P:pyrimidine nucleotide metabolic process"/>
    <property type="evidence" value="ECO:0007669"/>
    <property type="project" value="UniProtKB-UniRule"/>
</dbReference>
<feature type="domain" description="Cytidylate kinase" evidence="9">
    <location>
        <begin position="8"/>
        <end position="220"/>
    </location>
</feature>
<evidence type="ECO:0000256" key="4">
    <source>
        <dbReference type="ARBA" id="ARBA00022777"/>
    </source>
</evidence>
<keyword evidence="2 8" id="KW-0808">Transferase</keyword>
<dbReference type="NCBIfam" id="TIGR00017">
    <property type="entry name" value="cmk"/>
    <property type="match status" value="1"/>
</dbReference>
<dbReference type="GO" id="GO:0036431">
    <property type="term" value="F:dCMP kinase activity"/>
    <property type="evidence" value="ECO:0007669"/>
    <property type="project" value="InterPro"/>
</dbReference>
<protein>
    <recommendedName>
        <fullName evidence="8">Cytidylate kinase</fullName>
        <shortName evidence="8">CK</shortName>
        <ecNumber evidence="8">2.7.4.25</ecNumber>
    </recommendedName>
    <alternativeName>
        <fullName evidence="8">Cytidine monophosphate kinase</fullName>
        <shortName evidence="8">CMP kinase</shortName>
    </alternativeName>
</protein>
<evidence type="ECO:0000259" key="9">
    <source>
        <dbReference type="Pfam" id="PF02224"/>
    </source>
</evidence>
<dbReference type="GeneID" id="66304931"/>
<dbReference type="Gene3D" id="3.40.50.300">
    <property type="entry name" value="P-loop containing nucleotide triphosphate hydrolases"/>
    <property type="match status" value="1"/>
</dbReference>
<accession>A0A451D8Y7</accession>
<evidence type="ECO:0000256" key="7">
    <source>
        <dbReference type="ARBA" id="ARBA00048478"/>
    </source>
</evidence>